<dbReference type="Pfam" id="PF00787">
    <property type="entry name" value="PX"/>
    <property type="match status" value="1"/>
</dbReference>
<dbReference type="CDD" id="cd06093">
    <property type="entry name" value="PX_domain"/>
    <property type="match status" value="1"/>
</dbReference>
<evidence type="ECO:0000259" key="3">
    <source>
        <dbReference type="PROSITE" id="PS50010"/>
    </source>
</evidence>
<feature type="region of interest" description="Disordered" evidence="2">
    <location>
        <begin position="1"/>
        <end position="80"/>
    </location>
</feature>
<accession>A0A8S1MJN1</accession>
<dbReference type="SMART" id="SM00325">
    <property type="entry name" value="RhoGEF"/>
    <property type="match status" value="1"/>
</dbReference>
<organism evidence="6 7">
    <name type="scientific">Paramecium sonneborni</name>
    <dbReference type="NCBI Taxonomy" id="65129"/>
    <lineage>
        <taxon>Eukaryota</taxon>
        <taxon>Sar</taxon>
        <taxon>Alveolata</taxon>
        <taxon>Ciliophora</taxon>
        <taxon>Intramacronucleata</taxon>
        <taxon>Oligohymenophorea</taxon>
        <taxon>Peniculida</taxon>
        <taxon>Parameciidae</taxon>
        <taxon>Paramecium</taxon>
    </lineage>
</organism>
<feature type="domain" description="DH" evidence="3">
    <location>
        <begin position="240"/>
        <end position="425"/>
    </location>
</feature>
<dbReference type="InterPro" id="IPR000299">
    <property type="entry name" value="FERM_domain"/>
</dbReference>
<sequence length="1123" mass="133331">MRSQQFSTYSKSNQKKTTQSFMKFKSQMVDSDDDVNDKVDEKKNNNNDGEEEVLKVWTSSNKNKESQKQKQIQQDHVEKEDIDNLKPLDYEEVLRQSQINFKLQKNNIQKDKLINKSITLVDSEDDEQSNKEELADQVIQEIGQISHQESEVTAENRIMMSVMQTKLTQSIQKQFKLQQSINNSSKRNQQDDILKSKIVFIDQRPVIVREDDLYIRKIKKIQNYFRYVKTYQKLKKQHRYRGFVINELIQTEKKYVNDLQIIKEIILKPLLKLIDSQDNVKFMFNLDSILYFNQEFLEKLKGQENNVRWKPYAQIMGEVTVLLAGFKFYYDYCREFDASNKMRVHYFNTNQVYKKFFIDLDNNKSSQLNSQNIDNYLIKPVQRLPKYILLYKDLLKHTNEDHPDYKNISSCLKIFQEINDKNNIEMKVHLEQLKLIELQNLFGQYIKIAEPNRVYNFEEVCSIYTDKKENNVILYAFNNLLLFTQKKQNGQQTYTFHIQLTYQSYIKDKEDTKYFENFFEVVNKTESIIIINHDNESKKQLMGKIQDIIQQLQQKQTTMENLKKTTSFLDVSDASKEQKYQDIDYEIKVIIIGTEIRYTKANPYTVYVIQIYIQEYQTKIFVRYSQIVSLQSIVNKYDSNLKVPVFSKLNWLHSNDSKVIDERKLLIEKFLSSVLNSSKCQNTIEYQKQILELLSLNKEFFQIPKKKIMASQDKFGEEDMMKIILQSQFSNAVKPNLLQSMILNRQSTNIMQAAKAQAQRQSLQSLEQDNSAVIGQAASKQPYCIEVSLMDGRKIDIGFQKQTLTLFIKNEVAKFIGLKQWLDFRLFIVDQNKDQRVIDDDETMSSILDAHSNQSKGMINAFKKLFTQEQKFQFIFRKYFYLHWKQEEADYKQDEQRLRYIVYDLIWETRNEKFQFNFNEFCLITALFYYSTNTSSNQISMLLTKVIPKNIFKNKKEEVWIKEIVNNINTLQQQLKQMQKQNQQSLINKNKNICTSISGLAQLMIMDFFKTKSLFGMSQFFVECNKQTIQHIYLHFNVKINSNIFIGLNYSGFHILKPENKTIGFTCLYEKMTEMKACTTEFCCTINDIKLTFKTQFPYEIKSLIKEYSQLREFTNQLAQGIN</sequence>
<name>A0A8S1MJN1_9CILI</name>
<dbReference type="InterPro" id="IPR001683">
    <property type="entry name" value="PX_dom"/>
</dbReference>
<keyword evidence="7" id="KW-1185">Reference proteome</keyword>
<evidence type="ECO:0000259" key="4">
    <source>
        <dbReference type="PROSITE" id="PS50057"/>
    </source>
</evidence>
<evidence type="ECO:0000256" key="2">
    <source>
        <dbReference type="SAM" id="MobiDB-lite"/>
    </source>
</evidence>
<gene>
    <name evidence="6" type="ORF">PSON_ATCC_30995.1.T0410124</name>
</gene>
<dbReference type="PROSITE" id="PS50195">
    <property type="entry name" value="PX"/>
    <property type="match status" value="1"/>
</dbReference>
<dbReference type="PANTHER" id="PTHR12673">
    <property type="entry name" value="FACIOGENITAL DYSPLASIA PROTEIN"/>
    <property type="match status" value="1"/>
</dbReference>
<dbReference type="InterPro" id="IPR051092">
    <property type="entry name" value="FYVE_RhoGEF_PH"/>
</dbReference>
<feature type="coiled-coil region" evidence="1">
    <location>
        <begin position="535"/>
        <end position="565"/>
    </location>
</feature>
<evidence type="ECO:0008006" key="8">
    <source>
        <dbReference type="Google" id="ProtNLM"/>
    </source>
</evidence>
<reference evidence="6" key="1">
    <citation type="submission" date="2021-01" db="EMBL/GenBank/DDBJ databases">
        <authorList>
            <consortium name="Genoscope - CEA"/>
            <person name="William W."/>
        </authorList>
    </citation>
    <scope>NUCLEOTIDE SEQUENCE</scope>
</reference>
<dbReference type="PROSITE" id="PS50057">
    <property type="entry name" value="FERM_3"/>
    <property type="match status" value="1"/>
</dbReference>
<evidence type="ECO:0000313" key="7">
    <source>
        <dbReference type="Proteomes" id="UP000692954"/>
    </source>
</evidence>
<feature type="compositionally biased region" description="Polar residues" evidence="2">
    <location>
        <begin position="1"/>
        <end position="21"/>
    </location>
</feature>
<feature type="compositionally biased region" description="Basic and acidic residues" evidence="2">
    <location>
        <begin position="36"/>
        <end position="45"/>
    </location>
</feature>
<proteinExistence type="predicted"/>
<dbReference type="GO" id="GO:0035091">
    <property type="term" value="F:phosphatidylinositol binding"/>
    <property type="evidence" value="ECO:0007669"/>
    <property type="project" value="InterPro"/>
</dbReference>
<comment type="caution">
    <text evidence="6">The sequence shown here is derived from an EMBL/GenBank/DDBJ whole genome shotgun (WGS) entry which is preliminary data.</text>
</comment>
<dbReference type="GO" id="GO:0005737">
    <property type="term" value="C:cytoplasm"/>
    <property type="evidence" value="ECO:0007669"/>
    <property type="project" value="TreeGrafter"/>
</dbReference>
<feature type="coiled-coil region" evidence="1">
    <location>
        <begin position="961"/>
        <end position="988"/>
    </location>
</feature>
<feature type="domain" description="FERM" evidence="4">
    <location>
        <begin position="783"/>
        <end position="1119"/>
    </location>
</feature>
<dbReference type="GO" id="GO:0005085">
    <property type="term" value="F:guanyl-nucleotide exchange factor activity"/>
    <property type="evidence" value="ECO:0007669"/>
    <property type="project" value="InterPro"/>
</dbReference>
<dbReference type="CDD" id="cd00160">
    <property type="entry name" value="RhoGEF"/>
    <property type="match status" value="1"/>
</dbReference>
<keyword evidence="1" id="KW-0175">Coiled coil</keyword>
<dbReference type="PANTHER" id="PTHR12673:SF159">
    <property type="entry name" value="LD03170P"/>
    <property type="match status" value="1"/>
</dbReference>
<dbReference type="Pfam" id="PF00621">
    <property type="entry name" value="RhoGEF"/>
    <property type="match status" value="1"/>
</dbReference>
<dbReference type="OrthoDB" id="1716625at2759"/>
<dbReference type="AlphaFoldDB" id="A0A8S1MJN1"/>
<dbReference type="EMBL" id="CAJJDN010000041">
    <property type="protein sequence ID" value="CAD8080927.1"/>
    <property type="molecule type" value="Genomic_DNA"/>
</dbReference>
<evidence type="ECO:0000313" key="6">
    <source>
        <dbReference type="EMBL" id="CAD8080927.1"/>
    </source>
</evidence>
<dbReference type="PROSITE" id="PS50010">
    <property type="entry name" value="DH_2"/>
    <property type="match status" value="1"/>
</dbReference>
<dbReference type="CDD" id="cd01765">
    <property type="entry name" value="FERM_F0_F1"/>
    <property type="match status" value="1"/>
</dbReference>
<feature type="domain" description="PX" evidence="5">
    <location>
        <begin position="585"/>
        <end position="701"/>
    </location>
</feature>
<dbReference type="Proteomes" id="UP000692954">
    <property type="component" value="Unassembled WGS sequence"/>
</dbReference>
<evidence type="ECO:0000259" key="5">
    <source>
        <dbReference type="PROSITE" id="PS50195"/>
    </source>
</evidence>
<feature type="compositionally biased region" description="Basic and acidic residues" evidence="2">
    <location>
        <begin position="62"/>
        <end position="80"/>
    </location>
</feature>
<evidence type="ECO:0000256" key="1">
    <source>
        <dbReference type="SAM" id="Coils"/>
    </source>
</evidence>
<dbReference type="InterPro" id="IPR000219">
    <property type="entry name" value="DH_dom"/>
</dbReference>
<protein>
    <recommendedName>
        <fullName evidence="8">DH domain-containing protein</fullName>
    </recommendedName>
</protein>